<dbReference type="EMBL" id="JAVHJO010000013">
    <property type="protein sequence ID" value="KAK6530190.1"/>
    <property type="molecule type" value="Genomic_DNA"/>
</dbReference>
<dbReference type="SUPFAM" id="SSF56300">
    <property type="entry name" value="Metallo-dependent phosphatases"/>
    <property type="match status" value="1"/>
</dbReference>
<feature type="signal peptide" evidence="1">
    <location>
        <begin position="1"/>
        <end position="27"/>
    </location>
</feature>
<evidence type="ECO:0000259" key="3">
    <source>
        <dbReference type="Pfam" id="PF16655"/>
    </source>
</evidence>
<gene>
    <name evidence="4" type="ORF">TWF694_003557</name>
</gene>
<protein>
    <recommendedName>
        <fullName evidence="6">Alkaline phosphatase</fullName>
    </recommendedName>
</protein>
<dbReference type="InterPro" id="IPR032093">
    <property type="entry name" value="PhoD_N"/>
</dbReference>
<feature type="domain" description="PhoD-like phosphatase metallophosphatase" evidence="2">
    <location>
        <begin position="186"/>
        <end position="532"/>
    </location>
</feature>
<dbReference type="InterPro" id="IPR029052">
    <property type="entry name" value="Metallo-depent_PP-like"/>
</dbReference>
<dbReference type="PANTHER" id="PTHR43606:SF7">
    <property type="entry name" value="PHOSPHATASE, PUTATIVE (AFU_ORTHOLOGUE AFUA_6G08710)-RELATED"/>
    <property type="match status" value="1"/>
</dbReference>
<keyword evidence="5" id="KW-1185">Reference proteome</keyword>
<reference evidence="4 5" key="1">
    <citation type="submission" date="2019-10" db="EMBL/GenBank/DDBJ databases">
        <authorList>
            <person name="Palmer J.M."/>
        </authorList>
    </citation>
    <scope>NUCLEOTIDE SEQUENCE [LARGE SCALE GENOMIC DNA]</scope>
    <source>
        <strain evidence="4 5">TWF694</strain>
    </source>
</reference>
<keyword evidence="1" id="KW-0732">Signal</keyword>
<comment type="caution">
    <text evidence="4">The sequence shown here is derived from an EMBL/GenBank/DDBJ whole genome shotgun (WGS) entry which is preliminary data.</text>
</comment>
<evidence type="ECO:0008006" key="6">
    <source>
        <dbReference type="Google" id="ProtNLM"/>
    </source>
</evidence>
<dbReference type="Pfam" id="PF09423">
    <property type="entry name" value="PhoD"/>
    <property type="match status" value="1"/>
</dbReference>
<evidence type="ECO:0000256" key="1">
    <source>
        <dbReference type="SAM" id="SignalP"/>
    </source>
</evidence>
<dbReference type="Gene3D" id="2.60.40.380">
    <property type="entry name" value="Purple acid phosphatase-like, N-terminal"/>
    <property type="match status" value="1"/>
</dbReference>
<dbReference type="PANTHER" id="PTHR43606">
    <property type="entry name" value="PHOSPHATASE, PUTATIVE (AFU_ORTHOLOGUE AFUA_6G08710)-RELATED"/>
    <property type="match status" value="1"/>
</dbReference>
<dbReference type="Proteomes" id="UP001365542">
    <property type="component" value="Unassembled WGS sequence"/>
</dbReference>
<dbReference type="Pfam" id="PF16655">
    <property type="entry name" value="PhoD_N"/>
    <property type="match status" value="1"/>
</dbReference>
<proteinExistence type="predicted"/>
<evidence type="ECO:0000313" key="5">
    <source>
        <dbReference type="Proteomes" id="UP001365542"/>
    </source>
</evidence>
<accession>A0AAV9WYK8</accession>
<evidence type="ECO:0000259" key="2">
    <source>
        <dbReference type="Pfam" id="PF09423"/>
    </source>
</evidence>
<organism evidence="4 5">
    <name type="scientific">Orbilia ellipsospora</name>
    <dbReference type="NCBI Taxonomy" id="2528407"/>
    <lineage>
        <taxon>Eukaryota</taxon>
        <taxon>Fungi</taxon>
        <taxon>Dikarya</taxon>
        <taxon>Ascomycota</taxon>
        <taxon>Pezizomycotina</taxon>
        <taxon>Orbiliomycetes</taxon>
        <taxon>Orbiliales</taxon>
        <taxon>Orbiliaceae</taxon>
        <taxon>Orbilia</taxon>
    </lineage>
</organism>
<sequence>MFGRVSSSVVAAAAAIVLSADMVAATAGNILARNIAFDSPSVNHPFLAVPRHGPVDKRTVYAGPLFFSHGIASGDPYADSVIIWTRAVPLNVNETTHLYEDKTPVCVAWEVWQDYECDERPRKVFSSGRTETSGDVDYTVKVEATGLEPFQTYYYKFTSCDGTTESAPGRTKTIPEADAWIDKVSFAVYSCANFAEGFYNAYGTPARKDKMDYVIFLGDYSYEYMEPSFLPGRTPLPFKETVQLVDYRIRLGLQRRDPDLALNHANFPWISVWDDHEVANNGWKDGSSDESAMMKEGITWQQRKMNGLRASFEWMPIRQVDADDYFRIWRNFKIGKLVDLSMLDTRYYARDKGDDIEGAAYTNRTMLGAKQEKWLYDQFDASQQRGAVWNVLGNQVQFSNMNETAVSGEDLYYDGWMDYQAQRNRVMSNIIDRKLMNTVILTGDYHALWAAELTYPEKLKYDHENGNGAFGIELATTAVSSYSGYGILKNLTECQEISQKVVSDNEQVKWAEGYYRGYYVVEFTPQEMKADFYSVEISTRNENEILAATWVSEVNTNKFKRPFGQVKTGVLQDKLNPWAHRS</sequence>
<dbReference type="InterPro" id="IPR052900">
    <property type="entry name" value="Phospholipid_Metab_Enz"/>
</dbReference>
<evidence type="ECO:0000313" key="4">
    <source>
        <dbReference type="EMBL" id="KAK6530190.1"/>
    </source>
</evidence>
<dbReference type="InterPro" id="IPR018946">
    <property type="entry name" value="PhoD-like_MPP"/>
</dbReference>
<dbReference type="Gene3D" id="3.60.21.70">
    <property type="entry name" value="PhoD-like phosphatase"/>
    <property type="match status" value="1"/>
</dbReference>
<feature type="chain" id="PRO_5044012875" description="Alkaline phosphatase" evidence="1">
    <location>
        <begin position="28"/>
        <end position="582"/>
    </location>
</feature>
<feature type="domain" description="Phospholipase D N-terminal" evidence="3">
    <location>
        <begin position="69"/>
        <end position="173"/>
    </location>
</feature>
<name>A0AAV9WYK8_9PEZI</name>
<dbReference type="InterPro" id="IPR038607">
    <property type="entry name" value="PhoD-like_sf"/>
</dbReference>
<dbReference type="CDD" id="cd07389">
    <property type="entry name" value="MPP_PhoD"/>
    <property type="match status" value="1"/>
</dbReference>
<dbReference type="AlphaFoldDB" id="A0AAV9WYK8"/>